<accession>A0A0V8HHW0</accession>
<gene>
    <name evidence="2" type="ORF">GA0061094_1635</name>
</gene>
<organism evidence="2 3">
    <name type="scientific">[Bacillus] enclensis</name>
    <dbReference type="NCBI Taxonomy" id="1402860"/>
    <lineage>
        <taxon>Bacteria</taxon>
        <taxon>Bacillati</taxon>
        <taxon>Bacillota</taxon>
        <taxon>Bacilli</taxon>
        <taxon>Bacillales</taxon>
        <taxon>Bacillaceae</taxon>
        <taxon>Rossellomorea</taxon>
    </lineage>
</organism>
<dbReference type="AlphaFoldDB" id="A0A0V8HHW0"/>
<keyword evidence="3" id="KW-1185">Reference proteome</keyword>
<evidence type="ECO:0000313" key="3">
    <source>
        <dbReference type="Proteomes" id="UP000181997"/>
    </source>
</evidence>
<dbReference type="EMBL" id="FMAU01000002">
    <property type="protein sequence ID" value="SCB98299.1"/>
    <property type="molecule type" value="Genomic_DNA"/>
</dbReference>
<dbReference type="RefSeq" id="WP_058298120.1">
    <property type="nucleotide sequence ID" value="NZ_FMAU01000002.1"/>
</dbReference>
<evidence type="ECO:0008006" key="4">
    <source>
        <dbReference type="Google" id="ProtNLM"/>
    </source>
</evidence>
<sequence length="67" mass="7719">MGLTLILVITGTMLGFTVYLINKSYLRWLHGNKGLDLHSKEVECPNCRRLTKRQKTAQECSHCYTSF</sequence>
<keyword evidence="1" id="KW-0812">Transmembrane</keyword>
<evidence type="ECO:0000256" key="1">
    <source>
        <dbReference type="SAM" id="Phobius"/>
    </source>
</evidence>
<feature type="transmembrane region" description="Helical" evidence="1">
    <location>
        <begin position="6"/>
        <end position="22"/>
    </location>
</feature>
<keyword evidence="1" id="KW-1133">Transmembrane helix</keyword>
<proteinExistence type="predicted"/>
<reference evidence="3" key="1">
    <citation type="submission" date="2016-08" db="EMBL/GenBank/DDBJ databases">
        <authorList>
            <person name="Varghese N."/>
            <person name="Submissions Spin"/>
        </authorList>
    </citation>
    <scope>NUCLEOTIDE SEQUENCE [LARGE SCALE GENOMIC DNA]</scope>
    <source>
        <strain evidence="3">SGD-1123</strain>
    </source>
</reference>
<protein>
    <recommendedName>
        <fullName evidence="4">Zinc-ribbon containing domain-containing protein</fullName>
    </recommendedName>
</protein>
<keyword evidence="1" id="KW-0472">Membrane</keyword>
<name>A0A0V8HHW0_9BACI</name>
<dbReference type="Proteomes" id="UP000181997">
    <property type="component" value="Unassembled WGS sequence"/>
</dbReference>
<evidence type="ECO:0000313" key="2">
    <source>
        <dbReference type="EMBL" id="SCB98299.1"/>
    </source>
</evidence>